<dbReference type="OrthoDB" id="9803101at2"/>
<dbReference type="Gene3D" id="3.30.1330.40">
    <property type="entry name" value="RutC-like"/>
    <property type="match status" value="1"/>
</dbReference>
<protein>
    <recommendedName>
        <fullName evidence="3">RidA family protein</fullName>
    </recommendedName>
</protein>
<sequence>MTTSSRENINPTTIYDPIDYTHITIPKGKKLAFISGQVAWDKNLDVVEVDDLAKQTNMVYQNIESA</sequence>
<dbReference type="CDD" id="cd00448">
    <property type="entry name" value="YjgF_YER057c_UK114_family"/>
    <property type="match status" value="1"/>
</dbReference>
<evidence type="ECO:0000313" key="2">
    <source>
        <dbReference type="Proteomes" id="UP000252100"/>
    </source>
</evidence>
<gene>
    <name evidence="1" type="ORF">DT065_13715</name>
</gene>
<evidence type="ECO:0008006" key="3">
    <source>
        <dbReference type="Google" id="ProtNLM"/>
    </source>
</evidence>
<dbReference type="EMBL" id="CP031092">
    <property type="protein sequence ID" value="AXF56955.1"/>
    <property type="molecule type" value="Genomic_DNA"/>
</dbReference>
<dbReference type="Proteomes" id="UP000252100">
    <property type="component" value="Chromosome"/>
</dbReference>
<evidence type="ECO:0000313" key="1">
    <source>
        <dbReference type="EMBL" id="AXF56955.1"/>
    </source>
</evidence>
<name>A0A345C174_9BACI</name>
<dbReference type="InterPro" id="IPR035959">
    <property type="entry name" value="RutC-like_sf"/>
</dbReference>
<dbReference type="KEGG" id="rue:DT065_13715"/>
<dbReference type="RefSeq" id="WP_114374340.1">
    <property type="nucleotide sequence ID" value="NZ_CP031092.1"/>
</dbReference>
<keyword evidence="2" id="KW-1185">Reference proteome</keyword>
<organism evidence="1 2">
    <name type="scientific">Salicibibacter kimchii</name>
    <dbReference type="NCBI Taxonomy" id="2099786"/>
    <lineage>
        <taxon>Bacteria</taxon>
        <taxon>Bacillati</taxon>
        <taxon>Bacillota</taxon>
        <taxon>Bacilli</taxon>
        <taxon>Bacillales</taxon>
        <taxon>Bacillaceae</taxon>
        <taxon>Salicibibacter</taxon>
    </lineage>
</organism>
<reference evidence="1 2" key="1">
    <citation type="journal article" date="2018" name="J. Microbiol.">
        <title>Salicibibacter kimchii gen. nov., sp. nov., a moderately halophilic and alkalitolerant bacterium in the family Bacillaceae, isolated from kimchi.</title>
        <authorList>
            <person name="Jang J.Y."/>
            <person name="Oh Y.J."/>
            <person name="Lim S.K."/>
            <person name="Park H.K."/>
            <person name="Lee C."/>
            <person name="Kim J.Y."/>
            <person name="Lee M.A."/>
            <person name="Choi H.J."/>
        </authorList>
    </citation>
    <scope>NUCLEOTIDE SEQUENCE [LARGE SCALE GENOMIC DNA]</scope>
    <source>
        <strain evidence="1 2">NKC1-1</strain>
    </source>
</reference>
<dbReference type="SUPFAM" id="SSF55298">
    <property type="entry name" value="YjgF-like"/>
    <property type="match status" value="1"/>
</dbReference>
<dbReference type="AlphaFoldDB" id="A0A345C174"/>
<proteinExistence type="predicted"/>
<accession>A0A345C174</accession>